<protein>
    <submittedName>
        <fullName evidence="7">Flavoprotein</fullName>
    </submittedName>
</protein>
<name>A0A8J3GDN3_9BACT</name>
<dbReference type="Pfam" id="PF22780">
    <property type="entry name" value="HI0933_like_1st"/>
    <property type="match status" value="1"/>
</dbReference>
<feature type="region of interest" description="Disordered" evidence="4">
    <location>
        <begin position="1"/>
        <end position="21"/>
    </location>
</feature>
<dbReference type="SUPFAM" id="SSF160996">
    <property type="entry name" value="HI0933 insert domain-like"/>
    <property type="match status" value="1"/>
</dbReference>
<organism evidence="7 8">
    <name type="scientific">Cerasicoccus arenae</name>
    <dbReference type="NCBI Taxonomy" id="424488"/>
    <lineage>
        <taxon>Bacteria</taxon>
        <taxon>Pseudomonadati</taxon>
        <taxon>Verrucomicrobiota</taxon>
        <taxon>Opitutia</taxon>
        <taxon>Puniceicoccales</taxon>
        <taxon>Cerasicoccaceae</taxon>
        <taxon>Cerasicoccus</taxon>
    </lineage>
</organism>
<feature type="domain" description="RsdA/BaiN/AoA(So)-like Rossmann fold-like" evidence="5">
    <location>
        <begin position="23"/>
        <end position="421"/>
    </location>
</feature>
<dbReference type="Proteomes" id="UP000642829">
    <property type="component" value="Unassembled WGS sequence"/>
</dbReference>
<feature type="compositionally biased region" description="Polar residues" evidence="4">
    <location>
        <begin position="1"/>
        <end position="10"/>
    </location>
</feature>
<reference evidence="7" key="2">
    <citation type="submission" date="2020-09" db="EMBL/GenBank/DDBJ databases">
        <authorList>
            <person name="Sun Q."/>
            <person name="Kim S."/>
        </authorList>
    </citation>
    <scope>NUCLEOTIDE SEQUENCE</scope>
    <source>
        <strain evidence="7">KCTC 12870</strain>
    </source>
</reference>
<evidence type="ECO:0000259" key="5">
    <source>
        <dbReference type="Pfam" id="PF03486"/>
    </source>
</evidence>
<dbReference type="InterPro" id="IPR057661">
    <property type="entry name" value="RsdA/BaiN/AoA(So)_Rossmann"/>
</dbReference>
<comment type="cofactor">
    <cofactor evidence="1">
        <name>FAD</name>
        <dbReference type="ChEBI" id="CHEBI:57692"/>
    </cofactor>
</comment>
<reference evidence="7" key="1">
    <citation type="journal article" date="2014" name="Int. J. Syst. Evol. Microbiol.">
        <title>Complete genome sequence of Corynebacterium casei LMG S-19264T (=DSM 44701T), isolated from a smear-ripened cheese.</title>
        <authorList>
            <consortium name="US DOE Joint Genome Institute (JGI-PGF)"/>
            <person name="Walter F."/>
            <person name="Albersmeier A."/>
            <person name="Kalinowski J."/>
            <person name="Ruckert C."/>
        </authorList>
    </citation>
    <scope>NUCLEOTIDE SEQUENCE</scope>
    <source>
        <strain evidence="7">KCTC 12870</strain>
    </source>
</reference>
<evidence type="ECO:0000256" key="1">
    <source>
        <dbReference type="ARBA" id="ARBA00001974"/>
    </source>
</evidence>
<dbReference type="SUPFAM" id="SSF51905">
    <property type="entry name" value="FAD/NAD(P)-binding domain"/>
    <property type="match status" value="1"/>
</dbReference>
<evidence type="ECO:0000313" key="7">
    <source>
        <dbReference type="EMBL" id="GHC07802.1"/>
    </source>
</evidence>
<evidence type="ECO:0000256" key="4">
    <source>
        <dbReference type="SAM" id="MobiDB-lite"/>
    </source>
</evidence>
<accession>A0A8J3GDN3</accession>
<evidence type="ECO:0000256" key="3">
    <source>
        <dbReference type="ARBA" id="ARBA00022827"/>
    </source>
</evidence>
<keyword evidence="8" id="KW-1185">Reference proteome</keyword>
<gene>
    <name evidence="7" type="ORF">GCM10007047_26240</name>
</gene>
<dbReference type="Gene3D" id="2.40.30.10">
    <property type="entry name" value="Translation factors"/>
    <property type="match status" value="1"/>
</dbReference>
<feature type="domain" description="RsdA/BaiN/AoA(So)-like insert" evidence="6">
    <location>
        <begin position="208"/>
        <end position="368"/>
    </location>
</feature>
<evidence type="ECO:0000256" key="2">
    <source>
        <dbReference type="ARBA" id="ARBA00022630"/>
    </source>
</evidence>
<dbReference type="Gene3D" id="3.50.50.60">
    <property type="entry name" value="FAD/NAD(P)-binding domain"/>
    <property type="match status" value="1"/>
</dbReference>
<dbReference type="Gene3D" id="1.10.8.260">
    <property type="entry name" value="HI0933 insert domain-like"/>
    <property type="match status" value="1"/>
</dbReference>
<dbReference type="Pfam" id="PF03486">
    <property type="entry name" value="HI0933_like"/>
    <property type="match status" value="1"/>
</dbReference>
<dbReference type="PANTHER" id="PTHR42887:SF2">
    <property type="entry name" value="OS12G0638800 PROTEIN"/>
    <property type="match status" value="1"/>
</dbReference>
<dbReference type="AlphaFoldDB" id="A0A8J3GDN3"/>
<dbReference type="InterPro" id="IPR004792">
    <property type="entry name" value="BaiN-like"/>
</dbReference>
<keyword evidence="3" id="KW-0274">FAD</keyword>
<sequence>MMSTSPQNPDEPQRKGSKKAPRLAIVGGGAAGFFTAITAAEANPKAKVTIYERGQKWLAKVKISGGGRCNVTHACFDPKELSTRYPRGSRELRAAFHRWQPQDTLDWFTERGVHIKREDDGRMFPTTDDSQTIIDCFLKAAQEAGIQRLKGVGLKSLTVESDGSFTLERTDDQIDRADAICIAAGSLKASPLMRALEGLGHTIEPLAPSLFAFNVADKRTHGLAGLSVQDVSVQVIKGGKPQVGPILITHRGFSGPAILRLSAWEARALQAENYHFEIAINWLGQATENQLREQFNQLRKRSGKNNVQSKVFDAIPRRLWERLVQIAGIAEDMRWAQLPKDQENALIRELVDGHYQVQGKTTNKDEFVTCGGVKLKEVDFRRMESRVVPHLHFAGECLDIDGITGGFNFQAAWTTGRIAGETMAVG</sequence>
<dbReference type="InterPro" id="IPR055178">
    <property type="entry name" value="RsdA/BaiN/AoA(So)-like_dom"/>
</dbReference>
<dbReference type="RefSeq" id="WP_200163193.1">
    <property type="nucleotide sequence ID" value="NZ_BMXG01000018.1"/>
</dbReference>
<comment type="caution">
    <text evidence="7">The sequence shown here is derived from an EMBL/GenBank/DDBJ whole genome shotgun (WGS) entry which is preliminary data.</text>
</comment>
<evidence type="ECO:0000313" key="8">
    <source>
        <dbReference type="Proteomes" id="UP000642829"/>
    </source>
</evidence>
<dbReference type="NCBIfam" id="TIGR00275">
    <property type="entry name" value="aminoacetone oxidase family FAD-binding enzyme"/>
    <property type="match status" value="1"/>
</dbReference>
<dbReference type="EMBL" id="BMXG01000018">
    <property type="protein sequence ID" value="GHC07802.1"/>
    <property type="molecule type" value="Genomic_DNA"/>
</dbReference>
<dbReference type="PANTHER" id="PTHR42887">
    <property type="entry name" value="OS12G0638800 PROTEIN"/>
    <property type="match status" value="1"/>
</dbReference>
<evidence type="ECO:0000259" key="6">
    <source>
        <dbReference type="Pfam" id="PF22780"/>
    </source>
</evidence>
<keyword evidence="2" id="KW-0285">Flavoprotein</keyword>
<dbReference type="InterPro" id="IPR023166">
    <property type="entry name" value="BaiN-like_dom_sf"/>
</dbReference>
<proteinExistence type="predicted"/>
<dbReference type="InterPro" id="IPR036188">
    <property type="entry name" value="FAD/NAD-bd_sf"/>
</dbReference>